<protein>
    <submittedName>
        <fullName evidence="2">Gliding motility-associated C-terminal domain-containing protein</fullName>
    </submittedName>
</protein>
<feature type="compositionally biased region" description="Acidic residues" evidence="1">
    <location>
        <begin position="21"/>
        <end position="57"/>
    </location>
</feature>
<dbReference type="Proteomes" id="UP000718451">
    <property type="component" value="Unassembled WGS sequence"/>
</dbReference>
<feature type="compositionally biased region" description="Acidic residues" evidence="1">
    <location>
        <begin position="242"/>
        <end position="281"/>
    </location>
</feature>
<keyword evidence="3" id="KW-1185">Reference proteome</keyword>
<feature type="non-terminal residue" evidence="2">
    <location>
        <position position="1"/>
    </location>
</feature>
<name>A0ABX1GXK1_9FLAO</name>
<reference evidence="2 3" key="1">
    <citation type="submission" date="2020-04" db="EMBL/GenBank/DDBJ databases">
        <authorList>
            <person name="Yoon J."/>
        </authorList>
    </citation>
    <scope>NUCLEOTIDE SEQUENCE [LARGE SCALE GENOMIC DNA]</scope>
    <source>
        <strain evidence="2 3">DJ-13</strain>
    </source>
</reference>
<organism evidence="2 3">
    <name type="scientific">Croceivirga thetidis</name>
    <dbReference type="NCBI Taxonomy" id="2721623"/>
    <lineage>
        <taxon>Bacteria</taxon>
        <taxon>Pseudomonadati</taxon>
        <taxon>Bacteroidota</taxon>
        <taxon>Flavobacteriia</taxon>
        <taxon>Flavobacteriales</taxon>
        <taxon>Flavobacteriaceae</taxon>
        <taxon>Croceivirga</taxon>
    </lineage>
</organism>
<accession>A0ABX1GXK1</accession>
<dbReference type="InterPro" id="IPR028974">
    <property type="entry name" value="TSP_type-3_rpt"/>
</dbReference>
<dbReference type="Gene3D" id="4.10.1080.10">
    <property type="entry name" value="TSP type-3 repeat"/>
    <property type="match status" value="1"/>
</dbReference>
<dbReference type="InterPro" id="IPR026341">
    <property type="entry name" value="T9SS_type_B"/>
</dbReference>
<feature type="compositionally biased region" description="Acidic residues" evidence="1">
    <location>
        <begin position="146"/>
        <end position="196"/>
    </location>
</feature>
<feature type="compositionally biased region" description="Acidic residues" evidence="1">
    <location>
        <begin position="1"/>
        <end position="14"/>
    </location>
</feature>
<evidence type="ECO:0000313" key="2">
    <source>
        <dbReference type="EMBL" id="NKI33432.1"/>
    </source>
</evidence>
<evidence type="ECO:0000313" key="3">
    <source>
        <dbReference type="Proteomes" id="UP000718451"/>
    </source>
</evidence>
<dbReference type="Pfam" id="PF13585">
    <property type="entry name" value="CHU_C"/>
    <property type="match status" value="1"/>
</dbReference>
<feature type="region of interest" description="Disordered" evidence="1">
    <location>
        <begin position="1"/>
        <end position="293"/>
    </location>
</feature>
<dbReference type="EMBL" id="JAAWWL010000003">
    <property type="protein sequence ID" value="NKI33432.1"/>
    <property type="molecule type" value="Genomic_DNA"/>
</dbReference>
<proteinExistence type="predicted"/>
<feature type="compositionally biased region" description="Acidic residues" evidence="1">
    <location>
        <begin position="68"/>
        <end position="105"/>
    </location>
</feature>
<comment type="caution">
    <text evidence="2">The sequence shown here is derived from an EMBL/GenBank/DDBJ whole genome shotgun (WGS) entry which is preliminary data.</text>
</comment>
<dbReference type="RefSeq" id="WP_168553651.1">
    <property type="nucleotide sequence ID" value="NZ_JAAWWL010000003.1"/>
</dbReference>
<feature type="compositionally biased region" description="Acidic residues" evidence="1">
    <location>
        <begin position="207"/>
        <end position="216"/>
    </location>
</feature>
<sequence length="395" mass="43495">NDGYDSNDEIENPSEDLPNTDGEDDVNYRDLDDDNDGIDTPDEDADGDGDPTNDDSNGDGIPDYLDPKDDDLDTDGDGVPDIVDIDDDNDGIIDINEGDGTIDTDGDGRPDSLDIDSDNDGIPDNIEAQPTDTYIPPTGIDRDSDGLDDTYEAIVEDEGVLPVDTDGDLTPDYLDDDSDNDTVPDNNEGNDFDFDGQPDWTFTGTDTDNDGLDDGYEGSNVNDGYDVNDEIEDPLFDLPNTDGEDDVNYRDFDDDNDGIDTPDEDGNGDGDPTNDDEDLDGTPDYLDPTDNRDSRVAIEVNQMVTPNGDGMNDFLFIRGVEGAPNNTLRIFNRWGVAVYEASNYNNVNNVFDGRSRGRSTISVDEYLPAGIYYYIFEYETSEGRLIDNDYFYISR</sequence>
<evidence type="ECO:0000256" key="1">
    <source>
        <dbReference type="SAM" id="MobiDB-lite"/>
    </source>
</evidence>
<feature type="compositionally biased region" description="Acidic residues" evidence="1">
    <location>
        <begin position="226"/>
        <end position="235"/>
    </location>
</feature>
<dbReference type="NCBIfam" id="TIGR04131">
    <property type="entry name" value="Bac_Flav_CTERM"/>
    <property type="match status" value="1"/>
</dbReference>
<gene>
    <name evidence="2" type="ORF">HCU67_15890</name>
</gene>